<protein>
    <submittedName>
        <fullName evidence="1">Uncharacterized protein</fullName>
    </submittedName>
</protein>
<dbReference type="AlphaFoldDB" id="A0A485NRS0"/>
<organism evidence="1 2">
    <name type="scientific">Lynx pardinus</name>
    <name type="common">Iberian lynx</name>
    <name type="synonym">Felis pardina</name>
    <dbReference type="NCBI Taxonomy" id="191816"/>
    <lineage>
        <taxon>Eukaryota</taxon>
        <taxon>Metazoa</taxon>
        <taxon>Chordata</taxon>
        <taxon>Craniata</taxon>
        <taxon>Vertebrata</taxon>
        <taxon>Euteleostomi</taxon>
        <taxon>Mammalia</taxon>
        <taxon>Eutheria</taxon>
        <taxon>Laurasiatheria</taxon>
        <taxon>Carnivora</taxon>
        <taxon>Feliformia</taxon>
        <taxon>Felidae</taxon>
        <taxon>Felinae</taxon>
        <taxon>Lynx</taxon>
    </lineage>
</organism>
<keyword evidence="2" id="KW-1185">Reference proteome</keyword>
<proteinExistence type="predicted"/>
<dbReference type="Proteomes" id="UP000386466">
    <property type="component" value="Unassembled WGS sequence"/>
</dbReference>
<dbReference type="EMBL" id="CAAGRJ010019376">
    <property type="protein sequence ID" value="VFV34306.1"/>
    <property type="molecule type" value="Genomic_DNA"/>
</dbReference>
<reference evidence="1 2" key="1">
    <citation type="submission" date="2019-01" db="EMBL/GenBank/DDBJ databases">
        <authorList>
            <person name="Alioto T."/>
            <person name="Alioto T."/>
        </authorList>
    </citation>
    <scope>NUCLEOTIDE SEQUENCE [LARGE SCALE GENOMIC DNA]</scope>
</reference>
<evidence type="ECO:0000313" key="2">
    <source>
        <dbReference type="Proteomes" id="UP000386466"/>
    </source>
</evidence>
<evidence type="ECO:0000313" key="1">
    <source>
        <dbReference type="EMBL" id="VFV34306.1"/>
    </source>
</evidence>
<name>A0A485NRS0_LYNPA</name>
<gene>
    <name evidence="1" type="ORF">LYPA_23C010337</name>
</gene>
<accession>A0A485NRS0</accession>
<sequence>MPVLKGLSIYFCLYQQEKFILNAYHWAKHQAEASYSKMWLGVFSYQGSVFLEKYLQWLRSEYMMIMSIIRGIQVDNPFASTREVRLCDAMGLPGAPNDKLNSCQVVGHRKGE</sequence>